<evidence type="ECO:0000259" key="2">
    <source>
        <dbReference type="PROSITE" id="PS50405"/>
    </source>
</evidence>
<evidence type="ECO:0000313" key="4">
    <source>
        <dbReference type="Proteomes" id="UP000581135"/>
    </source>
</evidence>
<dbReference type="SUPFAM" id="SSF47616">
    <property type="entry name" value="GST C-terminal domain-like"/>
    <property type="match status" value="1"/>
</dbReference>
<organism evidence="3 4">
    <name type="scientific">Limibacillus halophilus</name>
    <dbReference type="NCBI Taxonomy" id="1579333"/>
    <lineage>
        <taxon>Bacteria</taxon>
        <taxon>Pseudomonadati</taxon>
        <taxon>Pseudomonadota</taxon>
        <taxon>Alphaproteobacteria</taxon>
        <taxon>Rhodospirillales</taxon>
        <taxon>Rhodovibrionaceae</taxon>
        <taxon>Limibacillus</taxon>
    </lineage>
</organism>
<dbReference type="InterPro" id="IPR004046">
    <property type="entry name" value="GST_C"/>
</dbReference>
<dbReference type="InterPro" id="IPR034345">
    <property type="entry name" value="Gtt2-like_N"/>
</dbReference>
<accession>A0A839SV77</accession>
<keyword evidence="3" id="KW-0808">Transferase</keyword>
<dbReference type="InterPro" id="IPR040079">
    <property type="entry name" value="Glutathione_S-Trfase"/>
</dbReference>
<dbReference type="PANTHER" id="PTHR44051:SF8">
    <property type="entry name" value="GLUTATHIONE S-TRANSFERASE GSTA"/>
    <property type="match status" value="1"/>
</dbReference>
<dbReference type="Proteomes" id="UP000581135">
    <property type="component" value="Unassembled WGS sequence"/>
</dbReference>
<feature type="domain" description="GST N-terminal" evidence="1">
    <location>
        <begin position="1"/>
        <end position="83"/>
    </location>
</feature>
<dbReference type="InterPro" id="IPR036282">
    <property type="entry name" value="Glutathione-S-Trfase_C_sf"/>
</dbReference>
<keyword evidence="4" id="KW-1185">Reference proteome</keyword>
<proteinExistence type="predicted"/>
<dbReference type="GO" id="GO:0016740">
    <property type="term" value="F:transferase activity"/>
    <property type="evidence" value="ECO:0007669"/>
    <property type="project" value="UniProtKB-KW"/>
</dbReference>
<feature type="domain" description="GST C-terminal" evidence="2">
    <location>
        <begin position="88"/>
        <end position="208"/>
    </location>
</feature>
<dbReference type="SFLD" id="SFLDG00358">
    <property type="entry name" value="Main_(cytGST)"/>
    <property type="match status" value="1"/>
</dbReference>
<dbReference type="Gene3D" id="1.20.1050.10">
    <property type="match status" value="1"/>
</dbReference>
<dbReference type="InterPro" id="IPR010987">
    <property type="entry name" value="Glutathione-S-Trfase_C-like"/>
</dbReference>
<dbReference type="EMBL" id="JACHXA010000007">
    <property type="protein sequence ID" value="MBB3066218.1"/>
    <property type="molecule type" value="Genomic_DNA"/>
</dbReference>
<protein>
    <submittedName>
        <fullName evidence="3">Glutathione S-transferase</fullName>
    </submittedName>
</protein>
<dbReference type="Pfam" id="PF13409">
    <property type="entry name" value="GST_N_2"/>
    <property type="match status" value="1"/>
</dbReference>
<dbReference type="Pfam" id="PF00043">
    <property type="entry name" value="GST_C"/>
    <property type="match status" value="1"/>
</dbReference>
<dbReference type="RefSeq" id="WP_183417036.1">
    <property type="nucleotide sequence ID" value="NZ_JACHXA010000007.1"/>
</dbReference>
<dbReference type="InterPro" id="IPR004045">
    <property type="entry name" value="Glutathione_S-Trfase_N"/>
</dbReference>
<evidence type="ECO:0000259" key="1">
    <source>
        <dbReference type="PROSITE" id="PS50404"/>
    </source>
</evidence>
<dbReference type="CDD" id="cd03051">
    <property type="entry name" value="GST_N_GTT2_like"/>
    <property type="match status" value="1"/>
</dbReference>
<gene>
    <name evidence="3" type="ORF">FHR98_002523</name>
</gene>
<evidence type="ECO:0000313" key="3">
    <source>
        <dbReference type="EMBL" id="MBB3066218.1"/>
    </source>
</evidence>
<dbReference type="SFLD" id="SFLDS00019">
    <property type="entry name" value="Glutathione_Transferase_(cytos"/>
    <property type="match status" value="1"/>
</dbReference>
<dbReference type="PROSITE" id="PS50404">
    <property type="entry name" value="GST_NTER"/>
    <property type="match status" value="1"/>
</dbReference>
<name>A0A839SV77_9PROT</name>
<dbReference type="AlphaFoldDB" id="A0A839SV77"/>
<dbReference type="PROSITE" id="PS50405">
    <property type="entry name" value="GST_CTER"/>
    <property type="match status" value="1"/>
</dbReference>
<dbReference type="SUPFAM" id="SSF52833">
    <property type="entry name" value="Thioredoxin-like"/>
    <property type="match status" value="1"/>
</dbReference>
<dbReference type="InterPro" id="IPR036249">
    <property type="entry name" value="Thioredoxin-like_sf"/>
</dbReference>
<dbReference type="PANTHER" id="PTHR44051">
    <property type="entry name" value="GLUTATHIONE S-TRANSFERASE-RELATED"/>
    <property type="match status" value="1"/>
</dbReference>
<reference evidence="3 4" key="1">
    <citation type="submission" date="2020-08" db="EMBL/GenBank/DDBJ databases">
        <title>Genomic Encyclopedia of Type Strains, Phase III (KMG-III): the genomes of soil and plant-associated and newly described type strains.</title>
        <authorList>
            <person name="Whitman W."/>
        </authorList>
    </citation>
    <scope>NUCLEOTIDE SEQUENCE [LARGE SCALE GENOMIC DNA]</scope>
    <source>
        <strain evidence="3 4">CECT 8803</strain>
    </source>
</reference>
<sequence>MKIHDIAGFANPLRVRIALAEKGLLDQVEFVPVDVMGGEHRKPAFLAKNPSGTVPVLELDDGTFLSECTAITEYLDHAHGEKTLTGRTALERGIIHMLQRKVEAGFLNAVGAYFHHATDGLGPVLETYQNQDWGRHQREIALKTLVWMDGLLEEHDYLAGDQFTVVDITAMAGFAFASAAGIAIPDDLTRLTAWHQRVTARPSLARAV</sequence>
<comment type="caution">
    <text evidence="3">The sequence shown here is derived from an EMBL/GenBank/DDBJ whole genome shotgun (WGS) entry which is preliminary data.</text>
</comment>
<dbReference type="Gene3D" id="3.40.30.10">
    <property type="entry name" value="Glutaredoxin"/>
    <property type="match status" value="1"/>
</dbReference>